<dbReference type="Pfam" id="PF24878">
    <property type="entry name" value="YkcB_C"/>
    <property type="match status" value="1"/>
</dbReference>
<dbReference type="InterPro" id="IPR050297">
    <property type="entry name" value="LipidA_mod_glycosyltrf_83"/>
</dbReference>
<sequence length="725" mass="78912">MEQRKNIFPKKHVKIDLWLVAILVLAAFLYGWNIWEAGSANSFYTSAIISMSESWKNFWYASFDPAGFITVDKPPVALWFMVIFVKIFGLHGWSIVISSVLFSLGSVFLIYKMVKPYFGALAARIAALLMTLTPIVVADARTNNMDATLVFFLLLACYVLQKAVSKHNIWLVGLAFALVGVSFNVKMLQAFMILPAMYVFYWIASKENWKRILWGSVVGTIALIVFTLSWPLAVDSVSKQNRPYIGSSSTNSVLNLAFGYNGTQRLLGQTTGTGGTFTGMGNSKKGTKNKSKAQNTKKLTNSNKQNKAGGKAPGMTKGTGKTGNNAGGGNSIFNVGTAGVTRLFQTALGQQISWYLPLALVGLIIAYLTAYDTKKKWWQLNRRQEQLIYWAGWLVPVAGFFSVASFFHPYYTIMLAPPIAVLAAVGISSFIESLNTVPSKKNYWLRGIMGVGIITNGALQAFFVWEYSVIAGIVVAVISVIMSIFIIFNYSKVKLFTAVGLLGLLWLPAFWSLTPTISAESAAIPTSGPSLLSGNGQSAGSIGDSSANTKLISYLKKHNGSKVKYLFATTDSNTAAPYIIKTKKAVMTIGGYNGTDNAITLKQFKKLVKKGEIKYFYISSHTNNNAIVRWVKKHGKKISASTYGGNSSSTTPSGMSKKGSRGPQQSAKGGPGGKKNMAKFQGKKPKKMGKMGKMVKNKKNKKSNTAGKMSGGMGQQQSSVLYELD</sequence>
<dbReference type="GO" id="GO:0009103">
    <property type="term" value="P:lipopolysaccharide biosynthetic process"/>
    <property type="evidence" value="ECO:0007669"/>
    <property type="project" value="UniProtKB-ARBA"/>
</dbReference>
<feature type="transmembrane region" description="Helical" evidence="9">
    <location>
        <begin position="189"/>
        <end position="205"/>
    </location>
</feature>
<keyword evidence="3" id="KW-0328">Glycosyltransferase</keyword>
<reference evidence="12 13" key="1">
    <citation type="submission" date="2016-11" db="EMBL/GenBank/DDBJ databases">
        <title>Interaction between Lactobacillus species and yeast in water kefir.</title>
        <authorList>
            <person name="Behr J."/>
            <person name="Xu D."/>
            <person name="Vogel R.F."/>
        </authorList>
    </citation>
    <scope>NUCLEOTIDE SEQUENCE [LARGE SCALE GENOMIC DNA]</scope>
    <source>
        <strain evidence="12 13">TMW 1.1822</strain>
    </source>
</reference>
<feature type="transmembrane region" description="Helical" evidence="9">
    <location>
        <begin position="469"/>
        <end position="488"/>
    </location>
</feature>
<feature type="region of interest" description="Disordered" evidence="8">
    <location>
        <begin position="639"/>
        <end position="725"/>
    </location>
</feature>
<dbReference type="PANTHER" id="PTHR33908">
    <property type="entry name" value="MANNOSYLTRANSFERASE YKCB-RELATED"/>
    <property type="match status" value="1"/>
</dbReference>
<feature type="transmembrane region" description="Helical" evidence="9">
    <location>
        <begin position="15"/>
        <end position="35"/>
    </location>
</feature>
<accession>A0A3S6QQQ8</accession>
<evidence type="ECO:0000313" key="12">
    <source>
        <dbReference type="EMBL" id="AUJ30400.1"/>
    </source>
</evidence>
<evidence type="ECO:0000256" key="1">
    <source>
        <dbReference type="ARBA" id="ARBA00004651"/>
    </source>
</evidence>
<dbReference type="GO" id="GO:0005886">
    <property type="term" value="C:plasma membrane"/>
    <property type="evidence" value="ECO:0007669"/>
    <property type="project" value="UniProtKB-SubCell"/>
</dbReference>
<feature type="transmembrane region" description="Helical" evidence="9">
    <location>
        <begin position="495"/>
        <end position="513"/>
    </location>
</feature>
<feature type="transmembrane region" description="Helical" evidence="9">
    <location>
        <begin position="413"/>
        <end position="431"/>
    </location>
</feature>
<dbReference type="GO" id="GO:0010041">
    <property type="term" value="P:response to iron(III) ion"/>
    <property type="evidence" value="ECO:0007669"/>
    <property type="project" value="TreeGrafter"/>
</dbReference>
<feature type="transmembrane region" description="Helical" evidence="9">
    <location>
        <begin position="352"/>
        <end position="371"/>
    </location>
</feature>
<keyword evidence="2" id="KW-1003">Cell membrane</keyword>
<keyword evidence="5 9" id="KW-0812">Transmembrane</keyword>
<gene>
    <name evidence="12" type="ORF">BSQ49_09530</name>
</gene>
<dbReference type="InterPro" id="IPR056785">
    <property type="entry name" value="YkcA/B-like_C"/>
</dbReference>
<evidence type="ECO:0000256" key="5">
    <source>
        <dbReference type="ARBA" id="ARBA00022692"/>
    </source>
</evidence>
<feature type="transmembrane region" description="Helical" evidence="9">
    <location>
        <begin position="77"/>
        <end position="110"/>
    </location>
</feature>
<dbReference type="Proteomes" id="UP000314960">
    <property type="component" value="Chromosome"/>
</dbReference>
<evidence type="ECO:0000256" key="4">
    <source>
        <dbReference type="ARBA" id="ARBA00022679"/>
    </source>
</evidence>
<evidence type="ECO:0000256" key="8">
    <source>
        <dbReference type="SAM" id="MobiDB-lite"/>
    </source>
</evidence>
<keyword evidence="4 12" id="KW-0808">Transferase</keyword>
<dbReference type="InterPro" id="IPR038731">
    <property type="entry name" value="RgtA/B/C-like"/>
</dbReference>
<name>A0A3S6QQQ8_9LACO</name>
<feature type="transmembrane region" description="Helical" evidence="9">
    <location>
        <begin position="212"/>
        <end position="233"/>
    </location>
</feature>
<evidence type="ECO:0000259" key="10">
    <source>
        <dbReference type="Pfam" id="PF13231"/>
    </source>
</evidence>
<dbReference type="KEGG" id="lhw:BSQ49_09530"/>
<feature type="compositionally biased region" description="Low complexity" evidence="8">
    <location>
        <begin position="308"/>
        <end position="323"/>
    </location>
</feature>
<evidence type="ECO:0000256" key="6">
    <source>
        <dbReference type="ARBA" id="ARBA00022989"/>
    </source>
</evidence>
<evidence type="ECO:0000256" key="2">
    <source>
        <dbReference type="ARBA" id="ARBA00022475"/>
    </source>
</evidence>
<evidence type="ECO:0000259" key="11">
    <source>
        <dbReference type="Pfam" id="PF24878"/>
    </source>
</evidence>
<evidence type="ECO:0000256" key="9">
    <source>
        <dbReference type="SAM" id="Phobius"/>
    </source>
</evidence>
<feature type="transmembrane region" description="Helical" evidence="9">
    <location>
        <begin position="167"/>
        <end position="183"/>
    </location>
</feature>
<evidence type="ECO:0000313" key="13">
    <source>
        <dbReference type="Proteomes" id="UP000314960"/>
    </source>
</evidence>
<feature type="transmembrane region" description="Helical" evidence="9">
    <location>
        <begin position="143"/>
        <end position="160"/>
    </location>
</feature>
<protein>
    <submittedName>
        <fullName evidence="12">4-amino-4-deoxy-L-arabinose transferase</fullName>
    </submittedName>
</protein>
<keyword evidence="7 9" id="KW-0472">Membrane</keyword>
<comment type="subcellular location">
    <subcellularLocation>
        <location evidence="1">Cell membrane</location>
        <topology evidence="1">Multi-pass membrane protein</topology>
    </subcellularLocation>
</comment>
<dbReference type="GO" id="GO:0016763">
    <property type="term" value="F:pentosyltransferase activity"/>
    <property type="evidence" value="ECO:0007669"/>
    <property type="project" value="TreeGrafter"/>
</dbReference>
<proteinExistence type="predicted"/>
<feature type="compositionally biased region" description="Polar residues" evidence="8">
    <location>
        <begin position="639"/>
        <end position="654"/>
    </location>
</feature>
<feature type="compositionally biased region" description="Polar residues" evidence="8">
    <location>
        <begin position="293"/>
        <end position="306"/>
    </location>
</feature>
<keyword evidence="6 9" id="KW-1133">Transmembrane helix</keyword>
<dbReference type="PANTHER" id="PTHR33908:SF3">
    <property type="entry name" value="UNDECAPRENYL PHOSPHATE-ALPHA-4-AMINO-4-DEOXY-L-ARABINOSE ARABINOSYL TRANSFERASE"/>
    <property type="match status" value="1"/>
</dbReference>
<evidence type="ECO:0000256" key="7">
    <source>
        <dbReference type="ARBA" id="ARBA00023136"/>
    </source>
</evidence>
<dbReference type="Pfam" id="PF13231">
    <property type="entry name" value="PMT_2"/>
    <property type="match status" value="1"/>
</dbReference>
<feature type="compositionally biased region" description="Basic residues" evidence="8">
    <location>
        <begin position="681"/>
        <end position="702"/>
    </location>
</feature>
<feature type="transmembrane region" description="Helical" evidence="9">
    <location>
        <begin position="117"/>
        <end position="137"/>
    </location>
</feature>
<dbReference type="RefSeq" id="WP_141054528.1">
    <property type="nucleotide sequence ID" value="NZ_CP018176.1"/>
</dbReference>
<dbReference type="AlphaFoldDB" id="A0A3S6QQQ8"/>
<feature type="transmembrane region" description="Helical" evidence="9">
    <location>
        <begin position="443"/>
        <end position="463"/>
    </location>
</feature>
<feature type="transmembrane region" description="Helical" evidence="9">
    <location>
        <begin position="387"/>
        <end position="407"/>
    </location>
</feature>
<feature type="domain" description="Putative mannosyltransferase YkcA/B-like C-terminal" evidence="11">
    <location>
        <begin position="551"/>
        <end position="634"/>
    </location>
</feature>
<dbReference type="EMBL" id="CP018176">
    <property type="protein sequence ID" value="AUJ30400.1"/>
    <property type="molecule type" value="Genomic_DNA"/>
</dbReference>
<evidence type="ECO:0000256" key="3">
    <source>
        <dbReference type="ARBA" id="ARBA00022676"/>
    </source>
</evidence>
<feature type="region of interest" description="Disordered" evidence="8">
    <location>
        <begin position="276"/>
        <end position="323"/>
    </location>
</feature>
<feature type="domain" description="Glycosyltransferase RgtA/B/C/D-like" evidence="10">
    <location>
        <begin position="72"/>
        <end position="230"/>
    </location>
</feature>
<organism evidence="12 13">
    <name type="scientific">Liquorilactobacillus hordei</name>
    <dbReference type="NCBI Taxonomy" id="468911"/>
    <lineage>
        <taxon>Bacteria</taxon>
        <taxon>Bacillati</taxon>
        <taxon>Bacillota</taxon>
        <taxon>Bacilli</taxon>
        <taxon>Lactobacillales</taxon>
        <taxon>Lactobacillaceae</taxon>
        <taxon>Liquorilactobacillus</taxon>
    </lineage>
</organism>